<evidence type="ECO:0000313" key="1">
    <source>
        <dbReference type="EMBL" id="KAJ7725025.1"/>
    </source>
</evidence>
<protein>
    <submittedName>
        <fullName evidence="1">Uncharacterized protein</fullName>
    </submittedName>
</protein>
<feature type="non-terminal residue" evidence="1">
    <location>
        <position position="245"/>
    </location>
</feature>
<name>A0AAD7MN18_9AGAR</name>
<keyword evidence="2" id="KW-1185">Reference proteome</keyword>
<dbReference type="EMBL" id="JARKIB010000197">
    <property type="protein sequence ID" value="KAJ7725025.1"/>
    <property type="molecule type" value="Genomic_DNA"/>
</dbReference>
<evidence type="ECO:0000313" key="2">
    <source>
        <dbReference type="Proteomes" id="UP001215598"/>
    </source>
</evidence>
<gene>
    <name evidence="1" type="ORF">B0H16DRAFT_1333035</name>
</gene>
<reference evidence="1" key="1">
    <citation type="submission" date="2023-03" db="EMBL/GenBank/DDBJ databases">
        <title>Massive genome expansion in bonnet fungi (Mycena s.s.) driven by repeated elements and novel gene families across ecological guilds.</title>
        <authorList>
            <consortium name="Lawrence Berkeley National Laboratory"/>
            <person name="Harder C.B."/>
            <person name="Miyauchi S."/>
            <person name="Viragh M."/>
            <person name="Kuo A."/>
            <person name="Thoen E."/>
            <person name="Andreopoulos B."/>
            <person name="Lu D."/>
            <person name="Skrede I."/>
            <person name="Drula E."/>
            <person name="Henrissat B."/>
            <person name="Morin E."/>
            <person name="Kohler A."/>
            <person name="Barry K."/>
            <person name="LaButti K."/>
            <person name="Morin E."/>
            <person name="Salamov A."/>
            <person name="Lipzen A."/>
            <person name="Mereny Z."/>
            <person name="Hegedus B."/>
            <person name="Baldrian P."/>
            <person name="Stursova M."/>
            <person name="Weitz H."/>
            <person name="Taylor A."/>
            <person name="Grigoriev I.V."/>
            <person name="Nagy L.G."/>
            <person name="Martin F."/>
            <person name="Kauserud H."/>
        </authorList>
    </citation>
    <scope>NUCLEOTIDE SEQUENCE</scope>
    <source>
        <strain evidence="1">CBHHK182m</strain>
    </source>
</reference>
<comment type="caution">
    <text evidence="1">The sequence shown here is derived from an EMBL/GenBank/DDBJ whole genome shotgun (WGS) entry which is preliminary data.</text>
</comment>
<dbReference type="Proteomes" id="UP001215598">
    <property type="component" value="Unassembled WGS sequence"/>
</dbReference>
<dbReference type="AlphaFoldDB" id="A0AAD7MN18"/>
<accession>A0AAD7MN18</accession>
<organism evidence="1 2">
    <name type="scientific">Mycena metata</name>
    <dbReference type="NCBI Taxonomy" id="1033252"/>
    <lineage>
        <taxon>Eukaryota</taxon>
        <taxon>Fungi</taxon>
        <taxon>Dikarya</taxon>
        <taxon>Basidiomycota</taxon>
        <taxon>Agaricomycotina</taxon>
        <taxon>Agaricomycetes</taxon>
        <taxon>Agaricomycetidae</taxon>
        <taxon>Agaricales</taxon>
        <taxon>Marasmiineae</taxon>
        <taxon>Mycenaceae</taxon>
        <taxon>Mycena</taxon>
    </lineage>
</organism>
<proteinExistence type="predicted"/>
<sequence>AIFFHAGIWAWGGPPQTGNFVPVGEALPPGVFEGRVTRYLGKWAEVNYTINTQDDSSFYDAGRCFEDYLAGLEDFNKYDKPRRKWQDGENEFGRRRYIFGSRLFMYRSPHNRKDGQSEDIPPKTHPWLVAALKKQKHPNWILTPAVASIIDYVDGKLNMLKPVSSNYFAPGDVVWFSFALTYDLSGDTWAPDYKPLDFVRVARAVDSGRGEHSAEVDVSEAYQPLTEGNVTLLDGIPLLHYLSAR</sequence>